<evidence type="ECO:0000256" key="1">
    <source>
        <dbReference type="ARBA" id="ARBA00022617"/>
    </source>
</evidence>
<feature type="chain" id="PRO_5015688065" evidence="5">
    <location>
        <begin position="24"/>
        <end position="145"/>
    </location>
</feature>
<comment type="caution">
    <text evidence="7">The sequence shown here is derived from an EMBL/GenBank/DDBJ whole genome shotgun (WGS) entry which is preliminary data.</text>
</comment>
<dbReference type="OrthoDB" id="9811395at2"/>
<dbReference type="InterPro" id="IPR009056">
    <property type="entry name" value="Cyt_c-like_dom"/>
</dbReference>
<evidence type="ECO:0000256" key="2">
    <source>
        <dbReference type="ARBA" id="ARBA00022723"/>
    </source>
</evidence>
<keyword evidence="1 4" id="KW-0349">Heme</keyword>
<protein>
    <submittedName>
        <fullName evidence="7">Cytochrome C</fullName>
    </submittedName>
</protein>
<gene>
    <name evidence="7" type="ORF">DC487_16160</name>
</gene>
<keyword evidence="8" id="KW-1185">Reference proteome</keyword>
<keyword evidence="2 4" id="KW-0479">Metal-binding</keyword>
<dbReference type="Pfam" id="PF13442">
    <property type="entry name" value="Cytochrome_CBB3"/>
    <property type="match status" value="1"/>
</dbReference>
<dbReference type="EMBL" id="QDKG01000008">
    <property type="protein sequence ID" value="PVH23981.1"/>
    <property type="molecule type" value="Genomic_DNA"/>
</dbReference>
<dbReference type="GO" id="GO:0009055">
    <property type="term" value="F:electron transfer activity"/>
    <property type="evidence" value="ECO:0007669"/>
    <property type="project" value="InterPro"/>
</dbReference>
<evidence type="ECO:0000256" key="5">
    <source>
        <dbReference type="SAM" id="SignalP"/>
    </source>
</evidence>
<dbReference type="Gene3D" id="1.10.760.10">
    <property type="entry name" value="Cytochrome c-like domain"/>
    <property type="match status" value="1"/>
</dbReference>
<dbReference type="GO" id="GO:0046872">
    <property type="term" value="F:metal ion binding"/>
    <property type="evidence" value="ECO:0007669"/>
    <property type="project" value="UniProtKB-KW"/>
</dbReference>
<evidence type="ECO:0000259" key="6">
    <source>
        <dbReference type="PROSITE" id="PS51007"/>
    </source>
</evidence>
<evidence type="ECO:0000313" key="8">
    <source>
        <dbReference type="Proteomes" id="UP000245627"/>
    </source>
</evidence>
<reference evidence="7 8" key="1">
    <citation type="submission" date="2018-04" db="EMBL/GenBank/DDBJ databases">
        <title>Sphingobacterium cortibacter sp. nov.</title>
        <authorList>
            <person name="Li Y."/>
        </authorList>
    </citation>
    <scope>NUCLEOTIDE SEQUENCE [LARGE SCALE GENOMIC DNA]</scope>
    <source>
        <strain evidence="7 8">2c-3</strain>
    </source>
</reference>
<keyword evidence="5" id="KW-0732">Signal</keyword>
<keyword evidence="3 4" id="KW-0408">Iron</keyword>
<dbReference type="Proteomes" id="UP000245627">
    <property type="component" value="Unassembled WGS sequence"/>
</dbReference>
<organism evidence="7 8">
    <name type="scientific">Sphingobacterium corticibacter</name>
    <dbReference type="NCBI Taxonomy" id="2171749"/>
    <lineage>
        <taxon>Bacteria</taxon>
        <taxon>Pseudomonadati</taxon>
        <taxon>Bacteroidota</taxon>
        <taxon>Sphingobacteriia</taxon>
        <taxon>Sphingobacteriales</taxon>
        <taxon>Sphingobacteriaceae</taxon>
        <taxon>Sphingobacterium</taxon>
    </lineage>
</organism>
<dbReference type="GO" id="GO:0020037">
    <property type="term" value="F:heme binding"/>
    <property type="evidence" value="ECO:0007669"/>
    <property type="project" value="InterPro"/>
</dbReference>
<dbReference type="PANTHER" id="PTHR35008">
    <property type="entry name" value="BLL4482 PROTEIN-RELATED"/>
    <property type="match status" value="1"/>
</dbReference>
<evidence type="ECO:0000313" key="7">
    <source>
        <dbReference type="EMBL" id="PVH23981.1"/>
    </source>
</evidence>
<dbReference type="RefSeq" id="WP_116777018.1">
    <property type="nucleotide sequence ID" value="NZ_QDKG01000008.1"/>
</dbReference>
<name>A0A2T8HEW6_9SPHI</name>
<dbReference type="PROSITE" id="PS51007">
    <property type="entry name" value="CYTC"/>
    <property type="match status" value="1"/>
</dbReference>
<feature type="domain" description="Cytochrome c" evidence="6">
    <location>
        <begin position="34"/>
        <end position="123"/>
    </location>
</feature>
<dbReference type="PANTHER" id="PTHR35008:SF4">
    <property type="entry name" value="BLL4482 PROTEIN"/>
    <property type="match status" value="1"/>
</dbReference>
<proteinExistence type="predicted"/>
<dbReference type="InterPro" id="IPR051459">
    <property type="entry name" value="Cytochrome_c-type_DH"/>
</dbReference>
<evidence type="ECO:0000256" key="3">
    <source>
        <dbReference type="ARBA" id="ARBA00023004"/>
    </source>
</evidence>
<dbReference type="InterPro" id="IPR036909">
    <property type="entry name" value="Cyt_c-like_dom_sf"/>
</dbReference>
<sequence length="145" mass="16523">MRNTAIVFTLISVMILLMQLAHSCQSTYDIKTMQYVTNGEKVYRAHCQNCHGAQGEGLGKLYPPLTDPDYLKHNWDLLPRIVRFGLKDTILVSNQHFSEVMPGIPELTDVDIAYVLTYVTIRFGDAKERYTLEEVKKSLSSHSTK</sequence>
<accession>A0A2T8HEW6</accession>
<feature type="signal peptide" evidence="5">
    <location>
        <begin position="1"/>
        <end position="23"/>
    </location>
</feature>
<dbReference type="SUPFAM" id="SSF46626">
    <property type="entry name" value="Cytochrome c"/>
    <property type="match status" value="1"/>
</dbReference>
<evidence type="ECO:0000256" key="4">
    <source>
        <dbReference type="PROSITE-ProRule" id="PRU00433"/>
    </source>
</evidence>
<dbReference type="AlphaFoldDB" id="A0A2T8HEW6"/>